<dbReference type="InterPro" id="IPR023408">
    <property type="entry name" value="MscS_beta-dom_sf"/>
</dbReference>
<dbReference type="InterPro" id="IPR045275">
    <property type="entry name" value="MscS_archaea/bacteria_type"/>
</dbReference>
<name>A0A937AKJ1_9BACT</name>
<dbReference type="SUPFAM" id="SSF82861">
    <property type="entry name" value="Mechanosensitive channel protein MscS (YggB), transmembrane region"/>
    <property type="match status" value="1"/>
</dbReference>
<keyword evidence="5 7" id="KW-1133">Transmembrane helix</keyword>
<dbReference type="InterPro" id="IPR010920">
    <property type="entry name" value="LSM_dom_sf"/>
</dbReference>
<evidence type="ECO:0000256" key="2">
    <source>
        <dbReference type="ARBA" id="ARBA00008017"/>
    </source>
</evidence>
<dbReference type="InterPro" id="IPR006685">
    <property type="entry name" value="MscS_channel_2nd"/>
</dbReference>
<feature type="transmembrane region" description="Helical" evidence="7">
    <location>
        <begin position="17"/>
        <end position="37"/>
    </location>
</feature>
<dbReference type="InterPro" id="IPR049142">
    <property type="entry name" value="MS_channel_1st"/>
</dbReference>
<evidence type="ECO:0000256" key="4">
    <source>
        <dbReference type="ARBA" id="ARBA00022692"/>
    </source>
</evidence>
<organism evidence="11 12">
    <name type="scientific">Marivirga atlantica</name>
    <dbReference type="NCBI Taxonomy" id="1548457"/>
    <lineage>
        <taxon>Bacteria</taxon>
        <taxon>Pseudomonadati</taxon>
        <taxon>Bacteroidota</taxon>
        <taxon>Cytophagia</taxon>
        <taxon>Cytophagales</taxon>
        <taxon>Marivirgaceae</taxon>
        <taxon>Marivirga</taxon>
    </lineage>
</organism>
<dbReference type="AlphaFoldDB" id="A0A937AKJ1"/>
<sequence length="271" mass="29519">MDINEIMDQMAALAIEWGPKVIGAILVLIIGLWVIKAMTNGLSKALDKRDYDPSLKSFLKSILNILLKAMLVISVFGMIGIEMTSFVAILGAAGLAVGLALSGTLQNFAGGVMILIFKPFTVGDWIDAQGHSGSVKAIHIINTVLKTGDNKTIIIPNGGLFNGSLTNYSTEPKRRVDWTVGIGYGDDYDKAKAVLMDLIKQDDRIINDPSEPFIALAELADSSVNLAVRCWVNAADYWAVKFDMNEKIYKTFAKEGLSIPFPQMDVHVHNS</sequence>
<dbReference type="Proteomes" id="UP000642920">
    <property type="component" value="Unassembled WGS sequence"/>
</dbReference>
<comment type="caution">
    <text evidence="11">The sequence shown here is derived from an EMBL/GenBank/DDBJ whole genome shotgun (WGS) entry which is preliminary data.</text>
</comment>
<dbReference type="Gene3D" id="3.30.70.100">
    <property type="match status" value="1"/>
</dbReference>
<keyword evidence="6 7" id="KW-0472">Membrane</keyword>
<dbReference type="InterPro" id="IPR008910">
    <property type="entry name" value="MSC_TM_helix"/>
</dbReference>
<evidence type="ECO:0000259" key="9">
    <source>
        <dbReference type="Pfam" id="PF21082"/>
    </source>
</evidence>
<protein>
    <submittedName>
        <fullName evidence="11">Mechanosensitive ion channel</fullName>
    </submittedName>
</protein>
<evidence type="ECO:0000259" key="8">
    <source>
        <dbReference type="Pfam" id="PF00924"/>
    </source>
</evidence>
<dbReference type="Gene3D" id="2.30.30.60">
    <property type="match status" value="1"/>
</dbReference>
<feature type="domain" description="Mechanosensitive ion channel MscS C-terminal" evidence="9">
    <location>
        <begin position="176"/>
        <end position="259"/>
    </location>
</feature>
<dbReference type="Pfam" id="PF05552">
    <property type="entry name" value="MS_channel_1st_1"/>
    <property type="match status" value="1"/>
</dbReference>
<keyword evidence="4 7" id="KW-0812">Transmembrane</keyword>
<dbReference type="InterPro" id="IPR011014">
    <property type="entry name" value="MscS_channel_TM-2"/>
</dbReference>
<evidence type="ECO:0000256" key="3">
    <source>
        <dbReference type="ARBA" id="ARBA00022475"/>
    </source>
</evidence>
<dbReference type="SUPFAM" id="SSF50182">
    <property type="entry name" value="Sm-like ribonucleoproteins"/>
    <property type="match status" value="1"/>
</dbReference>
<dbReference type="SUPFAM" id="SSF82689">
    <property type="entry name" value="Mechanosensitive channel protein MscS (YggB), C-terminal domain"/>
    <property type="match status" value="1"/>
</dbReference>
<dbReference type="InterPro" id="IPR049278">
    <property type="entry name" value="MS_channel_C"/>
</dbReference>
<dbReference type="RefSeq" id="WP_201919667.1">
    <property type="nucleotide sequence ID" value="NZ_JAERQG010000002.1"/>
</dbReference>
<evidence type="ECO:0000256" key="5">
    <source>
        <dbReference type="ARBA" id="ARBA00022989"/>
    </source>
</evidence>
<accession>A0A937AKJ1</accession>
<dbReference type="GO" id="GO:0005886">
    <property type="term" value="C:plasma membrane"/>
    <property type="evidence" value="ECO:0007669"/>
    <property type="project" value="UniProtKB-SubCell"/>
</dbReference>
<dbReference type="PANTHER" id="PTHR30221">
    <property type="entry name" value="SMALL-CONDUCTANCE MECHANOSENSITIVE CHANNEL"/>
    <property type="match status" value="1"/>
</dbReference>
<evidence type="ECO:0000313" key="11">
    <source>
        <dbReference type="EMBL" id="MBL0765238.1"/>
    </source>
</evidence>
<comment type="subcellular location">
    <subcellularLocation>
        <location evidence="1">Cell membrane</location>
        <topology evidence="1">Multi-pass membrane protein</topology>
    </subcellularLocation>
</comment>
<dbReference type="PROSITE" id="PS01246">
    <property type="entry name" value="UPF0003"/>
    <property type="match status" value="1"/>
</dbReference>
<dbReference type="Pfam" id="PF21082">
    <property type="entry name" value="MS_channel_3rd"/>
    <property type="match status" value="1"/>
</dbReference>
<evidence type="ECO:0000256" key="7">
    <source>
        <dbReference type="SAM" id="Phobius"/>
    </source>
</evidence>
<dbReference type="Pfam" id="PF00924">
    <property type="entry name" value="MS_channel_2nd"/>
    <property type="match status" value="1"/>
</dbReference>
<keyword evidence="3" id="KW-1003">Cell membrane</keyword>
<feature type="domain" description="Mechanosensitive ion channel MscS" evidence="8">
    <location>
        <begin position="104"/>
        <end position="169"/>
    </location>
</feature>
<feature type="transmembrane region" description="Helical" evidence="7">
    <location>
        <begin position="58"/>
        <end position="79"/>
    </location>
</feature>
<dbReference type="InterPro" id="IPR011066">
    <property type="entry name" value="MscS_channel_C_sf"/>
</dbReference>
<dbReference type="EMBL" id="JAERQG010000002">
    <property type="protein sequence ID" value="MBL0765238.1"/>
    <property type="molecule type" value="Genomic_DNA"/>
</dbReference>
<feature type="domain" description="Mechanosensitive ion channel transmembrane helices 2/3" evidence="10">
    <location>
        <begin position="62"/>
        <end position="101"/>
    </location>
</feature>
<feature type="transmembrane region" description="Helical" evidence="7">
    <location>
        <begin position="85"/>
        <end position="105"/>
    </location>
</feature>
<dbReference type="PANTHER" id="PTHR30221:SF1">
    <property type="entry name" value="SMALL-CONDUCTANCE MECHANOSENSITIVE CHANNEL"/>
    <property type="match status" value="1"/>
</dbReference>
<comment type="similarity">
    <text evidence="2">Belongs to the MscS (TC 1.A.23) family.</text>
</comment>
<proteinExistence type="inferred from homology"/>
<dbReference type="GO" id="GO:0008381">
    <property type="term" value="F:mechanosensitive monoatomic ion channel activity"/>
    <property type="evidence" value="ECO:0007669"/>
    <property type="project" value="InterPro"/>
</dbReference>
<evidence type="ECO:0000313" key="12">
    <source>
        <dbReference type="Proteomes" id="UP000642920"/>
    </source>
</evidence>
<dbReference type="InterPro" id="IPR006686">
    <property type="entry name" value="MscS_channel_CS"/>
</dbReference>
<evidence type="ECO:0000256" key="1">
    <source>
        <dbReference type="ARBA" id="ARBA00004651"/>
    </source>
</evidence>
<dbReference type="Gene3D" id="1.10.287.1260">
    <property type="match status" value="1"/>
</dbReference>
<keyword evidence="12" id="KW-1185">Reference proteome</keyword>
<evidence type="ECO:0000259" key="10">
    <source>
        <dbReference type="Pfam" id="PF21088"/>
    </source>
</evidence>
<reference evidence="11" key="1">
    <citation type="submission" date="2021-01" db="EMBL/GenBank/DDBJ databases">
        <title>Marivirga sp. nov., isolated from intertidal surface sediments.</title>
        <authorList>
            <person name="Zhang M."/>
        </authorList>
    </citation>
    <scope>NUCLEOTIDE SEQUENCE</scope>
    <source>
        <strain evidence="11">SM1354</strain>
    </source>
</reference>
<evidence type="ECO:0000256" key="6">
    <source>
        <dbReference type="ARBA" id="ARBA00023136"/>
    </source>
</evidence>
<gene>
    <name evidence="11" type="ORF">JKP34_08265</name>
</gene>
<dbReference type="Pfam" id="PF21088">
    <property type="entry name" value="MS_channel_1st"/>
    <property type="match status" value="1"/>
</dbReference>